<dbReference type="EMBL" id="JAVRJZ010000019">
    <property type="protein sequence ID" value="KAK2706742.1"/>
    <property type="molecule type" value="Genomic_DNA"/>
</dbReference>
<keyword evidence="7" id="KW-0546">Nucleotide metabolism</keyword>
<feature type="compositionally biased region" description="Basic and acidic residues" evidence="10">
    <location>
        <begin position="187"/>
        <end position="197"/>
    </location>
</feature>
<dbReference type="GO" id="GO:0046872">
    <property type="term" value="F:metal ion binding"/>
    <property type="evidence" value="ECO:0007669"/>
    <property type="project" value="UniProtKB-KW"/>
</dbReference>
<evidence type="ECO:0000256" key="6">
    <source>
        <dbReference type="ARBA" id="ARBA00022833"/>
    </source>
</evidence>
<dbReference type="SUPFAM" id="SSF51556">
    <property type="entry name" value="Metallo-dependent hydrolases"/>
    <property type="match status" value="1"/>
</dbReference>
<comment type="cofactor">
    <cofactor evidence="1 9">
        <name>Zn(2+)</name>
        <dbReference type="ChEBI" id="CHEBI:29105"/>
    </cofactor>
</comment>
<dbReference type="GO" id="GO:0005829">
    <property type="term" value="C:cytosol"/>
    <property type="evidence" value="ECO:0007669"/>
    <property type="project" value="TreeGrafter"/>
</dbReference>
<gene>
    <name evidence="11" type="ORF">QYM36_014695</name>
</gene>
<dbReference type="Pfam" id="PF19326">
    <property type="entry name" value="AMP_deaminase"/>
    <property type="match status" value="1"/>
</dbReference>
<dbReference type="InterPro" id="IPR006650">
    <property type="entry name" value="A/AMP_deam_AS"/>
</dbReference>
<evidence type="ECO:0000256" key="5">
    <source>
        <dbReference type="ARBA" id="ARBA00022801"/>
    </source>
</evidence>
<dbReference type="CDD" id="cd01319">
    <property type="entry name" value="AMPD"/>
    <property type="match status" value="1"/>
</dbReference>
<dbReference type="EC" id="3.5.4.6" evidence="9"/>
<keyword evidence="4 9" id="KW-0479">Metal-binding</keyword>
<dbReference type="AlphaFoldDB" id="A0AA88HJX6"/>
<evidence type="ECO:0000256" key="9">
    <source>
        <dbReference type="PIRNR" id="PIRNR001251"/>
    </source>
</evidence>
<dbReference type="FunFam" id="3.20.20.140:FF:000035">
    <property type="entry name" value="Probable amp deaminase"/>
    <property type="match status" value="1"/>
</dbReference>
<dbReference type="PROSITE" id="PS00485">
    <property type="entry name" value="A_DEAMINASE"/>
    <property type="match status" value="1"/>
</dbReference>
<evidence type="ECO:0000256" key="2">
    <source>
        <dbReference type="ARBA" id="ARBA00004955"/>
    </source>
</evidence>
<accession>A0AA88HJX6</accession>
<dbReference type="NCBIfam" id="TIGR01429">
    <property type="entry name" value="AMP_deaminase"/>
    <property type="match status" value="1"/>
</dbReference>
<organism evidence="11 12">
    <name type="scientific">Artemia franciscana</name>
    <name type="common">Brine shrimp</name>
    <name type="synonym">Artemia sanfranciscana</name>
    <dbReference type="NCBI Taxonomy" id="6661"/>
    <lineage>
        <taxon>Eukaryota</taxon>
        <taxon>Metazoa</taxon>
        <taxon>Ecdysozoa</taxon>
        <taxon>Arthropoda</taxon>
        <taxon>Crustacea</taxon>
        <taxon>Branchiopoda</taxon>
        <taxon>Anostraca</taxon>
        <taxon>Artemiidae</taxon>
        <taxon>Artemia</taxon>
    </lineage>
</organism>
<evidence type="ECO:0000256" key="8">
    <source>
        <dbReference type="ARBA" id="ARBA00054146"/>
    </source>
</evidence>
<keyword evidence="6" id="KW-0862">Zinc</keyword>
<sequence length="766" mass="88331">MEANSGSESPVYGSPPAASFPSPRILSPVLDPSKYSDLINGLENSGNEISAPYEIPQFPIEQRETFSAFTRQLSEKAARSDRRIKLEGPAIKDGLEDELFEEGVEFQKINIVPDLQDDSVFAEEFRAPSRLLVQALCLRRQYMKIANQSFPNLAGRFIDCAKDKKLAQKISGAKQKPTKSELERYAAHREASNKEGHPINAPSNVGEHWKSPDLPSANCLIACQNGVFQVYASEDDLNGNKPVEYDFIGLETFITDMQLLCVMIANGPLKSFCYRRLTFLKHKYHMHELLNEHQEVSEQKSVPHRDFYNIRKVDTHIHAASCMNHKHMLRFMKKRLRVEGNRIVQVDKHGKPMTLKQVFDDLNLTPYDLTVDMLDMHCDRNTFHRFDKFNAKYNPVGESRLREIFLKTDNYMEGEYFGSIIKEVMSDLEESKYQNAELRISIYGKSIEEWDKVARWAVKWNVYSDNVVWLIQMPRLYDIFKSNKIVDNFQCIIDNIFRPLFEVTNDPSTHPELHSFLRHVVGFDSVDDESKPEQDGFGFTIPAPEDWNSAENPPYWYYIYYAYANLCVLNQFRKDRGLNTFVLRPHCGEAGPVQHLVAGFLLAENISHGLMLRKVPVLQYLYYLSEVGIAMSPMSNNSLFLTYSRHPLQEFLARGLVISLSTDDPLQFHLTKEPLMEEYSIAAQIWKLTTPDMAELARNSVMMSGFSEKVKKHWLGLNYKEEGIKGNDITRTNVPDIRIAYRYETLFEELTNIFTAIRGEKDLFEF</sequence>
<dbReference type="PANTHER" id="PTHR11359">
    <property type="entry name" value="AMP DEAMINASE"/>
    <property type="match status" value="1"/>
</dbReference>
<comment type="pathway">
    <text evidence="2">Purine metabolism; IMP biosynthesis via salvage pathway; IMP from AMP: step 1/1.</text>
</comment>
<evidence type="ECO:0000313" key="12">
    <source>
        <dbReference type="Proteomes" id="UP001187531"/>
    </source>
</evidence>
<evidence type="ECO:0000256" key="1">
    <source>
        <dbReference type="ARBA" id="ARBA00001947"/>
    </source>
</evidence>
<comment type="similarity">
    <text evidence="3 9">Belongs to the metallo-dependent hydrolases superfamily. Adenosine and AMP deaminases family.</text>
</comment>
<feature type="region of interest" description="Disordered" evidence="10">
    <location>
        <begin position="1"/>
        <end position="25"/>
    </location>
</feature>
<dbReference type="Proteomes" id="UP001187531">
    <property type="component" value="Unassembled WGS sequence"/>
</dbReference>
<comment type="function">
    <text evidence="8">AMP deaminase plays a critical role in energy metabolism. Catalyzes the deamination of AMP to IMP and plays an important role in the purine nucleotide cycle.</text>
</comment>
<evidence type="ECO:0000256" key="7">
    <source>
        <dbReference type="ARBA" id="ARBA00023080"/>
    </source>
</evidence>
<proteinExistence type="inferred from homology"/>
<evidence type="ECO:0000256" key="10">
    <source>
        <dbReference type="SAM" id="MobiDB-lite"/>
    </source>
</evidence>
<comment type="caution">
    <text evidence="11">The sequence shown here is derived from an EMBL/GenBank/DDBJ whole genome shotgun (WGS) entry which is preliminary data.</text>
</comment>
<reference evidence="11" key="1">
    <citation type="submission" date="2023-07" db="EMBL/GenBank/DDBJ databases">
        <title>Chromosome-level genome assembly of Artemia franciscana.</title>
        <authorList>
            <person name="Jo E."/>
        </authorList>
    </citation>
    <scope>NUCLEOTIDE SEQUENCE</scope>
    <source>
        <tissue evidence="11">Whole body</tissue>
    </source>
</reference>
<dbReference type="GO" id="GO:0003876">
    <property type="term" value="F:AMP deaminase activity"/>
    <property type="evidence" value="ECO:0007669"/>
    <property type="project" value="UniProtKB-EC"/>
</dbReference>
<dbReference type="PANTHER" id="PTHR11359:SF0">
    <property type="entry name" value="AMP DEAMINASE"/>
    <property type="match status" value="1"/>
</dbReference>
<keyword evidence="5 9" id="KW-0378">Hydrolase</keyword>
<evidence type="ECO:0000313" key="11">
    <source>
        <dbReference type="EMBL" id="KAK2706742.1"/>
    </source>
</evidence>
<dbReference type="InterPro" id="IPR006329">
    <property type="entry name" value="AMPD"/>
</dbReference>
<feature type="region of interest" description="Disordered" evidence="10">
    <location>
        <begin position="187"/>
        <end position="207"/>
    </location>
</feature>
<dbReference type="Gene3D" id="4.10.800.20">
    <property type="match status" value="1"/>
</dbReference>
<dbReference type="GO" id="GO:0046033">
    <property type="term" value="P:AMP metabolic process"/>
    <property type="evidence" value="ECO:0007669"/>
    <property type="project" value="TreeGrafter"/>
</dbReference>
<dbReference type="GO" id="GO:0032264">
    <property type="term" value="P:IMP salvage"/>
    <property type="evidence" value="ECO:0007669"/>
    <property type="project" value="InterPro"/>
</dbReference>
<evidence type="ECO:0000256" key="3">
    <source>
        <dbReference type="ARBA" id="ARBA00006676"/>
    </source>
</evidence>
<comment type="catalytic activity">
    <reaction evidence="9">
        <text>AMP + H2O + H(+) = IMP + NH4(+)</text>
        <dbReference type="Rhea" id="RHEA:14777"/>
        <dbReference type="ChEBI" id="CHEBI:15377"/>
        <dbReference type="ChEBI" id="CHEBI:15378"/>
        <dbReference type="ChEBI" id="CHEBI:28938"/>
        <dbReference type="ChEBI" id="CHEBI:58053"/>
        <dbReference type="ChEBI" id="CHEBI:456215"/>
        <dbReference type="EC" id="3.5.4.6"/>
    </reaction>
</comment>
<dbReference type="Gene3D" id="3.20.20.140">
    <property type="entry name" value="Metal-dependent hydrolases"/>
    <property type="match status" value="1"/>
</dbReference>
<name>A0AA88HJX6_ARTSF</name>
<evidence type="ECO:0000256" key="4">
    <source>
        <dbReference type="ARBA" id="ARBA00022723"/>
    </source>
</evidence>
<dbReference type="FunFam" id="4.10.800.20:FF:000001">
    <property type="entry name" value="AMP deaminase"/>
    <property type="match status" value="1"/>
</dbReference>
<dbReference type="InterPro" id="IPR032466">
    <property type="entry name" value="Metal_Hydrolase"/>
</dbReference>
<dbReference type="PIRSF" id="PIRSF001251">
    <property type="entry name" value="AMP_deaminase_met"/>
    <property type="match status" value="1"/>
</dbReference>
<protein>
    <recommendedName>
        <fullName evidence="9">AMP deaminase</fullName>
        <ecNumber evidence="9">3.5.4.6</ecNumber>
    </recommendedName>
</protein>
<keyword evidence="12" id="KW-1185">Reference proteome</keyword>